<dbReference type="PANTHER" id="PTHR34357">
    <property type="entry name" value="F7A19.14 PROTEIN-RELATED"/>
    <property type="match status" value="1"/>
</dbReference>
<feature type="compositionally biased region" description="Low complexity" evidence="1">
    <location>
        <begin position="16"/>
        <end position="31"/>
    </location>
</feature>
<evidence type="ECO:0000256" key="1">
    <source>
        <dbReference type="SAM" id="MobiDB-lite"/>
    </source>
</evidence>
<dbReference type="InterPro" id="IPR012891">
    <property type="entry name" value="GCK_dom"/>
</dbReference>
<proteinExistence type="predicted"/>
<reference evidence="3" key="1">
    <citation type="journal article" date="2012" name="Nat. Commun.">
        <title>The genome of Prunus mume.</title>
        <authorList>
            <person name="Zhang Q."/>
            <person name="Chen W."/>
            <person name="Sun L."/>
            <person name="Zhao F."/>
            <person name="Huang B."/>
            <person name="Yang W."/>
            <person name="Tao Y."/>
            <person name="Wang J."/>
            <person name="Yuan Z."/>
            <person name="Fan G."/>
            <person name="Xing Z."/>
            <person name="Han C."/>
            <person name="Pan H."/>
            <person name="Zhong X."/>
            <person name="Shi W."/>
            <person name="Liang X."/>
            <person name="Du D."/>
            <person name="Sun F."/>
            <person name="Xu Z."/>
            <person name="Hao R."/>
            <person name="Lv T."/>
            <person name="Lv Y."/>
            <person name="Zheng Z."/>
            <person name="Sun M."/>
            <person name="Luo L."/>
            <person name="Cai M."/>
            <person name="Gao Y."/>
            <person name="Wang J."/>
            <person name="Yin Y."/>
            <person name="Xu X."/>
            <person name="Cheng T."/>
            <person name="Wang J."/>
        </authorList>
    </citation>
    <scope>NUCLEOTIDE SEQUENCE [LARGE SCALE GENOMIC DNA]</scope>
</reference>
<feature type="domain" description="GCK" evidence="2">
    <location>
        <begin position="99"/>
        <end position="173"/>
    </location>
</feature>
<gene>
    <name evidence="4" type="primary">LOC103324325</name>
</gene>
<dbReference type="GeneID" id="103324325"/>
<feature type="region of interest" description="Disordered" evidence="1">
    <location>
        <begin position="169"/>
        <end position="202"/>
    </location>
</feature>
<dbReference type="RefSeq" id="XP_008224593.1">
    <property type="nucleotide sequence ID" value="XM_008226371.1"/>
</dbReference>
<name>A0ABM0NGT6_PRUMU</name>
<feature type="compositionally biased region" description="Basic and acidic residues" evidence="1">
    <location>
        <begin position="192"/>
        <end position="202"/>
    </location>
</feature>
<accession>A0ABM0NGT6</accession>
<dbReference type="PANTHER" id="PTHR34357:SF2">
    <property type="entry name" value="F26F24.3-RELATED"/>
    <property type="match status" value="1"/>
</dbReference>
<feature type="region of interest" description="Disordered" evidence="1">
    <location>
        <begin position="15"/>
        <end position="102"/>
    </location>
</feature>
<dbReference type="Gene3D" id="1.10.287.2900">
    <property type="match status" value="1"/>
</dbReference>
<evidence type="ECO:0000259" key="2">
    <source>
        <dbReference type="SMART" id="SM01227"/>
    </source>
</evidence>
<reference evidence="4" key="2">
    <citation type="submission" date="2025-08" db="UniProtKB">
        <authorList>
            <consortium name="RefSeq"/>
        </authorList>
    </citation>
    <scope>IDENTIFICATION</scope>
</reference>
<feature type="compositionally biased region" description="Basic and acidic residues" evidence="1">
    <location>
        <begin position="64"/>
        <end position="76"/>
    </location>
</feature>
<dbReference type="SMART" id="SM01227">
    <property type="entry name" value="GCK"/>
    <property type="match status" value="1"/>
</dbReference>
<dbReference type="PROSITE" id="PS51808">
    <property type="entry name" value="CHCH"/>
    <property type="match status" value="1"/>
</dbReference>
<dbReference type="Proteomes" id="UP000694861">
    <property type="component" value="Linkage group LG2"/>
</dbReference>
<keyword evidence="3" id="KW-1185">Reference proteome</keyword>
<feature type="compositionally biased region" description="Acidic residues" evidence="1">
    <location>
        <begin position="87"/>
        <end position="99"/>
    </location>
</feature>
<evidence type="ECO:0000313" key="3">
    <source>
        <dbReference type="Proteomes" id="UP000694861"/>
    </source>
</evidence>
<evidence type="ECO:0000313" key="4">
    <source>
        <dbReference type="RefSeq" id="XP_008224593.1"/>
    </source>
</evidence>
<dbReference type="Pfam" id="PF07802">
    <property type="entry name" value="GCK"/>
    <property type="match status" value="1"/>
</dbReference>
<sequence>MGFALTSPSRVFYRHPQQQFITQPFPPITTTKHIASNHKSYLMADSPSKTLEHQAPTQASNTESDSKPVDEEKPQEAEGNPQNASKEEEEAEDDEEEPGECGFCLFMKGGGCKESFTAWEQCIEESEKNKEDIVEKCFEVTSALKKCMEAHPDYYQPILQAEKAAEAEAVKELEKEKAAESSKDQNAAASEQHSDSSGEKDA</sequence>
<feature type="compositionally biased region" description="Basic and acidic residues" evidence="1">
    <location>
        <begin position="169"/>
        <end position="183"/>
    </location>
</feature>
<protein>
    <submittedName>
        <fullName evidence="4">Mitochondrial intermembrane space import and assembly protein 40-like</fullName>
    </submittedName>
</protein>
<organism evidence="3 4">
    <name type="scientific">Prunus mume</name>
    <name type="common">Japanese apricot</name>
    <name type="synonym">Armeniaca mume</name>
    <dbReference type="NCBI Taxonomy" id="102107"/>
    <lineage>
        <taxon>Eukaryota</taxon>
        <taxon>Viridiplantae</taxon>
        <taxon>Streptophyta</taxon>
        <taxon>Embryophyta</taxon>
        <taxon>Tracheophyta</taxon>
        <taxon>Spermatophyta</taxon>
        <taxon>Magnoliopsida</taxon>
        <taxon>eudicotyledons</taxon>
        <taxon>Gunneridae</taxon>
        <taxon>Pentapetalae</taxon>
        <taxon>rosids</taxon>
        <taxon>fabids</taxon>
        <taxon>Rosales</taxon>
        <taxon>Rosaceae</taxon>
        <taxon>Amygdaloideae</taxon>
        <taxon>Amygdaleae</taxon>
        <taxon>Prunus</taxon>
    </lineage>
</organism>